<evidence type="ECO:0000256" key="5">
    <source>
        <dbReference type="ARBA" id="ARBA00022553"/>
    </source>
</evidence>
<dbReference type="Gene3D" id="6.10.340.10">
    <property type="match status" value="1"/>
</dbReference>
<accession>A0A3B0Z368</accession>
<dbReference type="Pfam" id="PF02518">
    <property type="entry name" value="HATPase_c"/>
    <property type="match status" value="1"/>
</dbReference>
<dbReference type="SMART" id="SM00448">
    <property type="entry name" value="REC"/>
    <property type="match status" value="1"/>
</dbReference>
<dbReference type="SUPFAM" id="SSF47384">
    <property type="entry name" value="Homodimeric domain of signal transducing histidine kinase"/>
    <property type="match status" value="1"/>
</dbReference>
<dbReference type="Gene3D" id="1.20.120.160">
    <property type="entry name" value="HPT domain"/>
    <property type="match status" value="1"/>
</dbReference>
<dbReference type="SMART" id="SM00387">
    <property type="entry name" value="HATPase_c"/>
    <property type="match status" value="1"/>
</dbReference>
<organism evidence="19">
    <name type="scientific">hydrothermal vent metagenome</name>
    <dbReference type="NCBI Taxonomy" id="652676"/>
    <lineage>
        <taxon>unclassified sequences</taxon>
        <taxon>metagenomes</taxon>
        <taxon>ecological metagenomes</taxon>
    </lineage>
</organism>
<feature type="domain" description="HPt" evidence="18">
    <location>
        <begin position="863"/>
        <end position="963"/>
    </location>
</feature>
<dbReference type="InterPro" id="IPR003660">
    <property type="entry name" value="HAMP_dom"/>
</dbReference>
<dbReference type="GO" id="GO:0005886">
    <property type="term" value="C:plasma membrane"/>
    <property type="evidence" value="ECO:0007669"/>
    <property type="project" value="UniProtKB-SubCell"/>
</dbReference>
<dbReference type="Pfam" id="PF00072">
    <property type="entry name" value="Response_reg"/>
    <property type="match status" value="1"/>
</dbReference>
<evidence type="ECO:0000256" key="2">
    <source>
        <dbReference type="ARBA" id="ARBA00004651"/>
    </source>
</evidence>
<keyword evidence="6" id="KW-0808">Transferase</keyword>
<dbReference type="PROSITE" id="PS50109">
    <property type="entry name" value="HIS_KIN"/>
    <property type="match status" value="1"/>
</dbReference>
<feature type="domain" description="HAMP" evidence="17">
    <location>
        <begin position="208"/>
        <end position="260"/>
    </location>
</feature>
<dbReference type="PROSITE" id="PS50894">
    <property type="entry name" value="HPT"/>
    <property type="match status" value="1"/>
</dbReference>
<keyword evidence="8" id="KW-0547">Nucleotide-binding</keyword>
<evidence type="ECO:0000256" key="14">
    <source>
        <dbReference type="SAM" id="Phobius"/>
    </source>
</evidence>
<dbReference type="InterPro" id="IPR003594">
    <property type="entry name" value="HATPase_dom"/>
</dbReference>
<comment type="subcellular location">
    <subcellularLocation>
        <location evidence="2">Cell membrane</location>
        <topology evidence="2">Multi-pass membrane protein</topology>
    </subcellularLocation>
</comment>
<dbReference type="Gene3D" id="3.40.50.2300">
    <property type="match status" value="2"/>
</dbReference>
<evidence type="ECO:0000256" key="7">
    <source>
        <dbReference type="ARBA" id="ARBA00022692"/>
    </source>
</evidence>
<protein>
    <recommendedName>
        <fullName evidence="3">histidine kinase</fullName>
        <ecNumber evidence="3">2.7.13.3</ecNumber>
    </recommendedName>
</protein>
<dbReference type="SMART" id="SM00304">
    <property type="entry name" value="HAMP"/>
    <property type="match status" value="1"/>
</dbReference>
<dbReference type="PANTHER" id="PTHR45339:SF5">
    <property type="entry name" value="HISTIDINE KINASE"/>
    <property type="match status" value="1"/>
</dbReference>
<dbReference type="Gene3D" id="3.30.565.10">
    <property type="entry name" value="Histidine kinase-like ATPase, C-terminal domain"/>
    <property type="match status" value="1"/>
</dbReference>
<dbReference type="InterPro" id="IPR003661">
    <property type="entry name" value="HisK_dim/P_dom"/>
</dbReference>
<evidence type="ECO:0000259" key="17">
    <source>
        <dbReference type="PROSITE" id="PS50885"/>
    </source>
</evidence>
<comment type="catalytic activity">
    <reaction evidence="1">
        <text>ATP + protein L-histidine = ADP + protein N-phospho-L-histidine.</text>
        <dbReference type="EC" id="2.7.13.3"/>
    </reaction>
</comment>
<dbReference type="Pfam" id="PF00512">
    <property type="entry name" value="HisKA"/>
    <property type="match status" value="1"/>
</dbReference>
<dbReference type="PROSITE" id="PS50885">
    <property type="entry name" value="HAMP"/>
    <property type="match status" value="1"/>
</dbReference>
<dbReference type="PROSITE" id="PS50110">
    <property type="entry name" value="RESPONSE_REGULATORY"/>
    <property type="match status" value="2"/>
</dbReference>
<evidence type="ECO:0000256" key="11">
    <source>
        <dbReference type="ARBA" id="ARBA00022989"/>
    </source>
</evidence>
<evidence type="ECO:0000256" key="4">
    <source>
        <dbReference type="ARBA" id="ARBA00022475"/>
    </source>
</evidence>
<dbReference type="PRINTS" id="PR00344">
    <property type="entry name" value="BCTRLSENSOR"/>
</dbReference>
<keyword evidence="12 14" id="KW-0472">Membrane</keyword>
<keyword evidence="7 14" id="KW-0812">Transmembrane</keyword>
<evidence type="ECO:0000259" key="15">
    <source>
        <dbReference type="PROSITE" id="PS50109"/>
    </source>
</evidence>
<dbReference type="SUPFAM" id="SSF158472">
    <property type="entry name" value="HAMP domain-like"/>
    <property type="match status" value="1"/>
</dbReference>
<dbReference type="InterPro" id="IPR036890">
    <property type="entry name" value="HATPase_C_sf"/>
</dbReference>
<keyword evidence="9" id="KW-0418">Kinase</keyword>
<dbReference type="Pfam" id="PF00672">
    <property type="entry name" value="HAMP"/>
    <property type="match status" value="1"/>
</dbReference>
<dbReference type="SUPFAM" id="SSF47226">
    <property type="entry name" value="Histidine-containing phosphotransfer domain, HPT domain"/>
    <property type="match status" value="1"/>
</dbReference>
<keyword evidence="13" id="KW-0175">Coiled coil</keyword>
<dbReference type="CDD" id="cd06225">
    <property type="entry name" value="HAMP"/>
    <property type="match status" value="1"/>
</dbReference>
<dbReference type="FunFam" id="1.10.287.130:FF:000003">
    <property type="entry name" value="Histidine kinase"/>
    <property type="match status" value="1"/>
</dbReference>
<dbReference type="EC" id="2.7.13.3" evidence="3"/>
<evidence type="ECO:0000256" key="12">
    <source>
        <dbReference type="ARBA" id="ARBA00023136"/>
    </source>
</evidence>
<sequence>MKKNLNRVWRKLGKAVRSAYRHEWGIRSRLLLIVLIPATATALALTAYFISAQFEDLEDSLRTRARILINQLAKSISHYDMQKSLDRIYELSNTALSEDDVISIEVSSAKSPSLVDVSNPIDDKIRAAGNFTFRAAIVQTIKPRVSNNKRKRKNKKSQINPGKTVGWVSGTFSYKNTRERENILLLEAFFIAITGLFFSTLLALRMGKNVTEPLIRLTETVNDMAEGKLDTRVNEQSRGELGTLEQDINTMGSALQENQEYLTAKIDSATSQLRNALTEMELQNEELDKARQQALDTSLIKTEFLANMSHEIRTPLNGILGFTNILLKSHLSDTQQSQLETIQQSTQSLLTVINDTLDFSRIEAGDFRLENISIDIRENLEDSITLMTQQAYDKGLDLILMIYSDVPQRVDSDPVRIRQIVTNLVSNAIKYTEQGSITIRVMLEEAKSEYVTLKFSIQDTGKGIDKKDQKNLFDPYVQSRKPGKGSYSNIRLGLVICKKLVETMKGNIGFESQPDHGSTFWFTCQAAMDTGKKQDLRKINPLQQYNNLLFDSNELSRLAIVHQFTEWGMETTQTHDFKYVEKALKAKATNSSRYDLITISLSSDELESTLFPVFMKAIKNTKNPEIPILVLASTVNRSTLKNLLKQGATLAVPKTQRAHQLYNNIALLLTQNTALSNYHKDNNSNTTINDNKQNLNGLSILVVDDNKINRKLIQALLSEQGAKIFEASDGKKAVDIFSAQHIDFIVMDIQMPVMSGTEATRKIRSMEQGRQRTPIIALTAATLDGDQDRFVRAGFDGVLIKPIQDTKLYDIIDQWVTPRQVEPEVLENKENKPEPTVKNKKKIKDAVSVMFDRKLALRLTGGNMDLANELFFMLVEDLPNMKNVLNQSLNPLDCEKLENISHKIHGAASYCAVNVIKESADAVEKASRTKNERDIYKKVRQLNKDIDALLEEQVKASTTLSDS</sequence>
<evidence type="ECO:0000259" key="16">
    <source>
        <dbReference type="PROSITE" id="PS50110"/>
    </source>
</evidence>
<keyword evidence="11 14" id="KW-1133">Transmembrane helix</keyword>
<dbReference type="SUPFAM" id="SSF55874">
    <property type="entry name" value="ATPase domain of HSP90 chaperone/DNA topoisomerase II/histidine kinase"/>
    <property type="match status" value="1"/>
</dbReference>
<feature type="domain" description="Response regulatory" evidence="16">
    <location>
        <begin position="699"/>
        <end position="816"/>
    </location>
</feature>
<evidence type="ECO:0000256" key="1">
    <source>
        <dbReference type="ARBA" id="ARBA00000085"/>
    </source>
</evidence>
<dbReference type="InterPro" id="IPR011006">
    <property type="entry name" value="CheY-like_superfamily"/>
</dbReference>
<dbReference type="EMBL" id="UOFL01000092">
    <property type="protein sequence ID" value="VAW75744.1"/>
    <property type="molecule type" value="Genomic_DNA"/>
</dbReference>
<dbReference type="Gene3D" id="1.10.287.130">
    <property type="match status" value="1"/>
</dbReference>
<dbReference type="InterPro" id="IPR004358">
    <property type="entry name" value="Sig_transdc_His_kin-like_C"/>
</dbReference>
<evidence type="ECO:0000259" key="18">
    <source>
        <dbReference type="PROSITE" id="PS50894"/>
    </source>
</evidence>
<dbReference type="Pfam" id="PF01627">
    <property type="entry name" value="Hpt"/>
    <property type="match status" value="1"/>
</dbReference>
<dbReference type="CDD" id="cd17546">
    <property type="entry name" value="REC_hyHK_CKI1_RcsC-like"/>
    <property type="match status" value="1"/>
</dbReference>
<dbReference type="SMART" id="SM00388">
    <property type="entry name" value="HisKA"/>
    <property type="match status" value="1"/>
</dbReference>
<keyword evidence="4" id="KW-1003">Cell membrane</keyword>
<dbReference type="GO" id="GO:0005524">
    <property type="term" value="F:ATP binding"/>
    <property type="evidence" value="ECO:0007669"/>
    <property type="project" value="UniProtKB-KW"/>
</dbReference>
<reference evidence="19" key="1">
    <citation type="submission" date="2018-06" db="EMBL/GenBank/DDBJ databases">
        <authorList>
            <person name="Zhirakovskaya E."/>
        </authorList>
    </citation>
    <scope>NUCLEOTIDE SEQUENCE</scope>
</reference>
<feature type="domain" description="Response regulatory" evidence="16">
    <location>
        <begin position="546"/>
        <end position="669"/>
    </location>
</feature>
<gene>
    <name evidence="19" type="ORF">MNBD_GAMMA12-1591</name>
</gene>
<evidence type="ECO:0000313" key="19">
    <source>
        <dbReference type="EMBL" id="VAW75744.1"/>
    </source>
</evidence>
<dbReference type="InterPro" id="IPR005467">
    <property type="entry name" value="His_kinase_dom"/>
</dbReference>
<name>A0A3B0Z368_9ZZZZ</name>
<dbReference type="CDD" id="cd16922">
    <property type="entry name" value="HATPase_EvgS-ArcB-TorS-like"/>
    <property type="match status" value="1"/>
</dbReference>
<feature type="transmembrane region" description="Helical" evidence="14">
    <location>
        <begin position="30"/>
        <end position="50"/>
    </location>
</feature>
<proteinExistence type="predicted"/>
<dbReference type="FunFam" id="3.30.565.10:FF:000010">
    <property type="entry name" value="Sensor histidine kinase RcsC"/>
    <property type="match status" value="1"/>
</dbReference>
<evidence type="ECO:0000256" key="3">
    <source>
        <dbReference type="ARBA" id="ARBA00012438"/>
    </source>
</evidence>
<evidence type="ECO:0000256" key="10">
    <source>
        <dbReference type="ARBA" id="ARBA00022840"/>
    </source>
</evidence>
<dbReference type="InterPro" id="IPR001789">
    <property type="entry name" value="Sig_transdc_resp-reg_receiver"/>
</dbReference>
<dbReference type="InterPro" id="IPR036097">
    <property type="entry name" value="HisK_dim/P_sf"/>
</dbReference>
<dbReference type="AlphaFoldDB" id="A0A3B0Z368"/>
<evidence type="ECO:0000256" key="9">
    <source>
        <dbReference type="ARBA" id="ARBA00022777"/>
    </source>
</evidence>
<evidence type="ECO:0000256" key="13">
    <source>
        <dbReference type="SAM" id="Coils"/>
    </source>
</evidence>
<keyword evidence="5" id="KW-0597">Phosphoprotein</keyword>
<dbReference type="GO" id="GO:0000155">
    <property type="term" value="F:phosphorelay sensor kinase activity"/>
    <property type="evidence" value="ECO:0007669"/>
    <property type="project" value="InterPro"/>
</dbReference>
<evidence type="ECO:0000256" key="6">
    <source>
        <dbReference type="ARBA" id="ARBA00022679"/>
    </source>
</evidence>
<feature type="coiled-coil region" evidence="13">
    <location>
        <begin position="266"/>
        <end position="297"/>
    </location>
</feature>
<dbReference type="PANTHER" id="PTHR45339">
    <property type="entry name" value="HYBRID SIGNAL TRANSDUCTION HISTIDINE KINASE J"/>
    <property type="match status" value="1"/>
</dbReference>
<keyword evidence="10" id="KW-0067">ATP-binding</keyword>
<feature type="domain" description="Histidine kinase" evidence="15">
    <location>
        <begin position="307"/>
        <end position="528"/>
    </location>
</feature>
<dbReference type="InterPro" id="IPR036641">
    <property type="entry name" value="HPT_dom_sf"/>
</dbReference>
<dbReference type="CDD" id="cd00082">
    <property type="entry name" value="HisKA"/>
    <property type="match status" value="1"/>
</dbReference>
<dbReference type="InterPro" id="IPR008207">
    <property type="entry name" value="Sig_transdc_His_kin_Hpt_dom"/>
</dbReference>
<evidence type="ECO:0000256" key="8">
    <source>
        <dbReference type="ARBA" id="ARBA00022741"/>
    </source>
</evidence>
<dbReference type="SUPFAM" id="SSF52172">
    <property type="entry name" value="CheY-like"/>
    <property type="match status" value="2"/>
</dbReference>